<dbReference type="InterPro" id="IPR003653">
    <property type="entry name" value="Peptidase_C48_C"/>
</dbReference>
<dbReference type="Pfam" id="PF02902">
    <property type="entry name" value="Peptidase_C48"/>
    <property type="match status" value="1"/>
</dbReference>
<evidence type="ECO:0000256" key="2">
    <source>
        <dbReference type="ARBA" id="ARBA00022670"/>
    </source>
</evidence>
<accession>A0A7J6DL60</accession>
<gene>
    <name evidence="6" type="ORF">G4B88_030230</name>
</gene>
<evidence type="ECO:0000259" key="5">
    <source>
        <dbReference type="PROSITE" id="PS50600"/>
    </source>
</evidence>
<dbReference type="GO" id="GO:0008234">
    <property type="term" value="F:cysteine-type peptidase activity"/>
    <property type="evidence" value="ECO:0007669"/>
    <property type="project" value="InterPro"/>
</dbReference>
<dbReference type="Proteomes" id="UP000583929">
    <property type="component" value="Unassembled WGS sequence"/>
</dbReference>
<keyword evidence="7" id="KW-1185">Reference proteome</keyword>
<dbReference type="GO" id="GO:0006508">
    <property type="term" value="P:proteolysis"/>
    <property type="evidence" value="ECO:0007669"/>
    <property type="project" value="UniProtKB-KW"/>
</dbReference>
<keyword evidence="2" id="KW-0645">Protease</keyword>
<dbReference type="PANTHER" id="PTHR31470:SF53">
    <property type="entry name" value="CYSTEINE PROTEINASES SUPERFAMILY PROTEIN-RELATED"/>
    <property type="match status" value="1"/>
</dbReference>
<organism evidence="6 7">
    <name type="scientific">Cannabis sativa</name>
    <name type="common">Hemp</name>
    <name type="synonym">Marijuana</name>
    <dbReference type="NCBI Taxonomy" id="3483"/>
    <lineage>
        <taxon>Eukaryota</taxon>
        <taxon>Viridiplantae</taxon>
        <taxon>Streptophyta</taxon>
        <taxon>Embryophyta</taxon>
        <taxon>Tracheophyta</taxon>
        <taxon>Spermatophyta</taxon>
        <taxon>Magnoliopsida</taxon>
        <taxon>eudicotyledons</taxon>
        <taxon>Gunneridae</taxon>
        <taxon>Pentapetalae</taxon>
        <taxon>rosids</taxon>
        <taxon>fabids</taxon>
        <taxon>Rosales</taxon>
        <taxon>Cannabaceae</taxon>
        <taxon>Cannabis</taxon>
    </lineage>
</organism>
<dbReference type="PANTHER" id="PTHR31470">
    <property type="entry name" value="CYSTEINE PROTEINASES SUPERFAMILY PROTEIN-RELATED-RELATED"/>
    <property type="match status" value="1"/>
</dbReference>
<sequence>MTLMLGFGRRLKLRNITPTSVERLSLSLTDFFSGETTPEAVKFKIKSGSKPAGQPGLMSSSSSSAHENVSRVEFEEFKKCLSVVVSQQGILMKSVAEMNKKLDILIEPEQSLGGEENIDVDATIASAVKAVENLIGSSTHAPAPVETYEKTDLEMVVFQETPILRPQKRDRKKGAVFSVIYLLSTTTNVYCKGKDTIFPPFRFGVEDISNKMWFHNLAYPNCFLTNSHIDIIFYYLRKKIMYSAEPKIKVTTTDCLFCSSITTLYEKFVEKNNDISVLSLSHNVAQYIQGGKILCATPWHLVDHVVMPINVKLQDHWICGRLNIVDRRIYLYNSLRSGRYMTAAKEACKPFSVILPYYFSMLDFKGLRNEAKFSTMEPFPIVAVDGLPEQKQTENIESESEAPPSLPKNFSY</sequence>
<dbReference type="SUPFAM" id="SSF54001">
    <property type="entry name" value="Cysteine proteinases"/>
    <property type="match status" value="1"/>
</dbReference>
<dbReference type="Gene3D" id="3.40.395.10">
    <property type="entry name" value="Adenoviral Proteinase, Chain A"/>
    <property type="match status" value="1"/>
</dbReference>
<name>A0A7J6DL60_CANSA</name>
<evidence type="ECO:0000256" key="1">
    <source>
        <dbReference type="ARBA" id="ARBA00005234"/>
    </source>
</evidence>
<evidence type="ECO:0000313" key="6">
    <source>
        <dbReference type="EMBL" id="KAF4346666.1"/>
    </source>
</evidence>
<evidence type="ECO:0000256" key="3">
    <source>
        <dbReference type="ARBA" id="ARBA00022801"/>
    </source>
</evidence>
<comment type="caution">
    <text evidence="6">The sequence shown here is derived from an EMBL/GenBank/DDBJ whole genome shotgun (WGS) entry which is preliminary data.</text>
</comment>
<protein>
    <recommendedName>
        <fullName evidence="5">Ubiquitin-like protease family profile domain-containing protein</fullName>
    </recommendedName>
</protein>
<dbReference type="PROSITE" id="PS50600">
    <property type="entry name" value="ULP_PROTEASE"/>
    <property type="match status" value="1"/>
</dbReference>
<proteinExistence type="inferred from homology"/>
<feature type="domain" description="Ubiquitin-like protease family profile" evidence="5">
    <location>
        <begin position="207"/>
        <end position="412"/>
    </location>
</feature>
<keyword evidence="3" id="KW-0378">Hydrolase</keyword>
<feature type="region of interest" description="Disordered" evidence="4">
    <location>
        <begin position="390"/>
        <end position="412"/>
    </location>
</feature>
<dbReference type="InterPro" id="IPR038765">
    <property type="entry name" value="Papain-like_cys_pep_sf"/>
</dbReference>
<comment type="similarity">
    <text evidence="1">Belongs to the peptidase C48 family.</text>
</comment>
<dbReference type="EMBL" id="JAATIQ010000936">
    <property type="protein sequence ID" value="KAF4346666.1"/>
    <property type="molecule type" value="Genomic_DNA"/>
</dbReference>
<reference evidence="6 7" key="1">
    <citation type="journal article" date="2020" name="bioRxiv">
        <title>Sequence and annotation of 42 cannabis genomes reveals extensive copy number variation in cannabinoid synthesis and pathogen resistance genes.</title>
        <authorList>
            <person name="Mckernan K.J."/>
            <person name="Helbert Y."/>
            <person name="Kane L.T."/>
            <person name="Ebling H."/>
            <person name="Zhang L."/>
            <person name="Liu B."/>
            <person name="Eaton Z."/>
            <person name="Mclaughlin S."/>
            <person name="Kingan S."/>
            <person name="Baybayan P."/>
            <person name="Concepcion G."/>
            <person name="Jordan M."/>
            <person name="Riva A."/>
            <person name="Barbazuk W."/>
            <person name="Harkins T."/>
        </authorList>
    </citation>
    <scope>NUCLEOTIDE SEQUENCE [LARGE SCALE GENOMIC DNA]</scope>
    <source>
        <strain evidence="7">cv. Jamaican Lion 4</strain>
        <tissue evidence="6">Leaf</tissue>
    </source>
</reference>
<evidence type="ECO:0000256" key="4">
    <source>
        <dbReference type="SAM" id="MobiDB-lite"/>
    </source>
</evidence>
<dbReference type="AlphaFoldDB" id="A0A7J6DL60"/>
<evidence type="ECO:0000313" key="7">
    <source>
        <dbReference type="Proteomes" id="UP000583929"/>
    </source>
</evidence>